<protein>
    <recommendedName>
        <fullName evidence="3">SnoaL-like protein</fullName>
    </recommendedName>
</protein>
<evidence type="ECO:0008006" key="3">
    <source>
        <dbReference type="Google" id="ProtNLM"/>
    </source>
</evidence>
<gene>
    <name evidence="1" type="ORF">EDD76_102313</name>
</gene>
<keyword evidence="2" id="KW-1185">Reference proteome</keyword>
<evidence type="ECO:0000313" key="2">
    <source>
        <dbReference type="Proteomes" id="UP000295718"/>
    </source>
</evidence>
<reference evidence="1 2" key="1">
    <citation type="submission" date="2019-03" db="EMBL/GenBank/DDBJ databases">
        <title>Genomic Encyclopedia of Type Strains, Phase IV (KMG-IV): sequencing the most valuable type-strain genomes for metagenomic binning, comparative biology and taxonomic classification.</title>
        <authorList>
            <person name="Goeker M."/>
        </authorList>
    </citation>
    <scope>NUCLEOTIDE SEQUENCE [LARGE SCALE GENOMIC DNA]</scope>
    <source>
        <strain evidence="1 2">DSM 100556</strain>
    </source>
</reference>
<organism evidence="1 2">
    <name type="scientific">Kineothrix alysoides</name>
    <dbReference type="NCBI Taxonomy" id="1469948"/>
    <lineage>
        <taxon>Bacteria</taxon>
        <taxon>Bacillati</taxon>
        <taxon>Bacillota</taxon>
        <taxon>Clostridia</taxon>
        <taxon>Lachnospirales</taxon>
        <taxon>Lachnospiraceae</taxon>
        <taxon>Kineothrix</taxon>
    </lineage>
</organism>
<dbReference type="OrthoDB" id="7279501at2"/>
<evidence type="ECO:0000313" key="1">
    <source>
        <dbReference type="EMBL" id="TCL60614.1"/>
    </source>
</evidence>
<proteinExistence type="predicted"/>
<dbReference type="AlphaFoldDB" id="A0A4R1R538"/>
<accession>A0A4R1R538</accession>
<comment type="caution">
    <text evidence="1">The sequence shown here is derived from an EMBL/GenBank/DDBJ whole genome shotgun (WGS) entry which is preliminary data.</text>
</comment>
<dbReference type="InterPro" id="IPR032710">
    <property type="entry name" value="NTF2-like_dom_sf"/>
</dbReference>
<sequence length="135" mass="16041">MEYNNIDKLFVDFLEDYNQAFYDKDINKLKEFYDSTNNILIYFDNHKNNDTYCLEEHLHLISDFFENGKATESGGVEPLIIENLHVFHKIDSACLCFTARYKSFPDPAIRTTMYLECIYNEWKVMHVHCSFEPGK</sequence>
<dbReference type="RefSeq" id="WP_031389124.1">
    <property type="nucleotide sequence ID" value="NZ_JPNB01000001.1"/>
</dbReference>
<dbReference type="EMBL" id="SLUO01000002">
    <property type="protein sequence ID" value="TCL60614.1"/>
    <property type="molecule type" value="Genomic_DNA"/>
</dbReference>
<dbReference type="Gene3D" id="3.10.450.50">
    <property type="match status" value="1"/>
</dbReference>
<dbReference type="Proteomes" id="UP000295718">
    <property type="component" value="Unassembled WGS sequence"/>
</dbReference>
<dbReference type="SUPFAM" id="SSF54427">
    <property type="entry name" value="NTF2-like"/>
    <property type="match status" value="1"/>
</dbReference>
<name>A0A4R1R538_9FIRM</name>